<organism evidence="15 16">
    <name type="scientific">Venustampulla echinocandica</name>
    <dbReference type="NCBI Taxonomy" id="2656787"/>
    <lineage>
        <taxon>Eukaryota</taxon>
        <taxon>Fungi</taxon>
        <taxon>Dikarya</taxon>
        <taxon>Ascomycota</taxon>
        <taxon>Pezizomycotina</taxon>
        <taxon>Leotiomycetes</taxon>
        <taxon>Helotiales</taxon>
        <taxon>Pleuroascaceae</taxon>
        <taxon>Venustampulla</taxon>
    </lineage>
</organism>
<dbReference type="InterPro" id="IPR007292">
    <property type="entry name" value="Nuclear_fusion_Kar5"/>
</dbReference>
<dbReference type="GO" id="GO:0031965">
    <property type="term" value="C:nuclear membrane"/>
    <property type="evidence" value="ECO:0007669"/>
    <property type="project" value="UniProtKB-SubCell"/>
</dbReference>
<evidence type="ECO:0000256" key="1">
    <source>
        <dbReference type="ARBA" id="ARBA00003389"/>
    </source>
</evidence>
<evidence type="ECO:0000256" key="9">
    <source>
        <dbReference type="ARBA" id="ARBA00022989"/>
    </source>
</evidence>
<evidence type="ECO:0000313" key="16">
    <source>
        <dbReference type="Proteomes" id="UP000254866"/>
    </source>
</evidence>
<evidence type="ECO:0000256" key="10">
    <source>
        <dbReference type="ARBA" id="ARBA00023136"/>
    </source>
</evidence>
<comment type="function">
    <text evidence="1">Required for nuclear membrane fusion during karyogamy.</text>
</comment>
<keyword evidence="12" id="KW-0539">Nucleus</keyword>
<evidence type="ECO:0000256" key="3">
    <source>
        <dbReference type="ARBA" id="ARBA00004586"/>
    </source>
</evidence>
<feature type="chain" id="PRO_5017043482" description="Nuclear fusion protein KAR5" evidence="14">
    <location>
        <begin position="19"/>
        <end position="535"/>
    </location>
</feature>
<evidence type="ECO:0000256" key="8">
    <source>
        <dbReference type="ARBA" id="ARBA00022824"/>
    </source>
</evidence>
<evidence type="ECO:0000256" key="6">
    <source>
        <dbReference type="ARBA" id="ARBA00022692"/>
    </source>
</evidence>
<dbReference type="AlphaFoldDB" id="A0A370TNT3"/>
<evidence type="ECO:0000256" key="7">
    <source>
        <dbReference type="ARBA" id="ARBA00022729"/>
    </source>
</evidence>
<dbReference type="PANTHER" id="PTHR28012:SF1">
    <property type="entry name" value="NUCLEAR FUSION PROTEIN KAR5"/>
    <property type="match status" value="1"/>
</dbReference>
<keyword evidence="7 14" id="KW-0732">Signal</keyword>
<accession>A0A370TNT3</accession>
<keyword evidence="10" id="KW-0472">Membrane</keyword>
<dbReference type="Proteomes" id="UP000254866">
    <property type="component" value="Unassembled WGS sequence"/>
</dbReference>
<proteinExistence type="inferred from homology"/>
<evidence type="ECO:0000256" key="12">
    <source>
        <dbReference type="ARBA" id="ARBA00023242"/>
    </source>
</evidence>
<keyword evidence="16" id="KW-1185">Reference proteome</keyword>
<dbReference type="GO" id="GO:0000742">
    <property type="term" value="P:karyogamy involved in conjugation with cellular fusion"/>
    <property type="evidence" value="ECO:0007669"/>
    <property type="project" value="InterPro"/>
</dbReference>
<dbReference type="GO" id="GO:0048288">
    <property type="term" value="P:nuclear membrane fusion involved in karyogamy"/>
    <property type="evidence" value="ECO:0007669"/>
    <property type="project" value="InterPro"/>
</dbReference>
<comment type="subcellular location">
    <subcellularLocation>
        <location evidence="3">Endoplasmic reticulum membrane</location>
    </subcellularLocation>
    <subcellularLocation>
        <location evidence="2">Nucleus membrane</location>
    </subcellularLocation>
</comment>
<evidence type="ECO:0000256" key="14">
    <source>
        <dbReference type="SAM" id="SignalP"/>
    </source>
</evidence>
<gene>
    <name evidence="15" type="ORF">BP5553_04607</name>
</gene>
<dbReference type="OrthoDB" id="5311848at2759"/>
<evidence type="ECO:0000256" key="11">
    <source>
        <dbReference type="ARBA" id="ARBA00023180"/>
    </source>
</evidence>
<name>A0A370TNT3_9HELO</name>
<evidence type="ECO:0000313" key="15">
    <source>
        <dbReference type="EMBL" id="RDL37174.1"/>
    </source>
</evidence>
<evidence type="ECO:0000256" key="4">
    <source>
        <dbReference type="ARBA" id="ARBA00010473"/>
    </source>
</evidence>
<feature type="region of interest" description="Disordered" evidence="13">
    <location>
        <begin position="505"/>
        <end position="535"/>
    </location>
</feature>
<dbReference type="RefSeq" id="XP_031869830.1">
    <property type="nucleotide sequence ID" value="XM_032013230.1"/>
</dbReference>
<dbReference type="PANTHER" id="PTHR28012">
    <property type="entry name" value="NUCLEAR FUSION PROTEIN KAR5"/>
    <property type="match status" value="1"/>
</dbReference>
<feature type="compositionally biased region" description="Polar residues" evidence="13">
    <location>
        <begin position="521"/>
        <end position="535"/>
    </location>
</feature>
<evidence type="ECO:0008006" key="17">
    <source>
        <dbReference type="Google" id="ProtNLM"/>
    </source>
</evidence>
<keyword evidence="9" id="KW-1133">Transmembrane helix</keyword>
<feature type="signal peptide" evidence="14">
    <location>
        <begin position="1"/>
        <end position="18"/>
    </location>
</feature>
<evidence type="ECO:0000256" key="13">
    <source>
        <dbReference type="SAM" id="MobiDB-lite"/>
    </source>
</evidence>
<dbReference type="GeneID" id="43597456"/>
<sequence>MWQFQVLLWAVFPLWAVAINPFKSPFQKYISLPDNSPISRSSEGSGSSVKVSQTAKPVGNFNFKELLVSKAQKPEFYAKAMLELKRLEDEPLCHRLAAQLLMNTCRNLQDITEQTLEFTTARLQRNHVESFAAALTLCDMEDVGWEVPEQCYALSSTAMQQVVENNEDTLLVPPNQVQVCLTTLSQDHTHWMTWLHRRDSALLFCRAASIDMDKDQLFESQKKLVQIMAEFANNLGDELEHLKMSMKAHTHEADEYFEGFMKHAHRLKSKFQDTMETASREADGIVTSIAFIRQSGIDIERALHSLFQTTVEVNAEMAANQEQSLAVTTTKLENQLETINKMAVVAKAYTDLVEAAMQNLSSRAETLARQQEAMGERSQSLAMALGNATDLFEIHANQLEQASLTVSKIHSSLGNIVSITDFVSKFSKGLNFGGSFGDWAIRVIVPPSSILFGSYGLPPSLTRNALLFLGGEGVSEIIIYLRHYGSWDWAPESFIPSAFTHLARKHPTPTPTPSENPVEDQPNSMAGSTTENDIA</sequence>
<evidence type="ECO:0000256" key="2">
    <source>
        <dbReference type="ARBA" id="ARBA00004126"/>
    </source>
</evidence>
<comment type="caution">
    <text evidence="15">The sequence shown here is derived from an EMBL/GenBank/DDBJ whole genome shotgun (WGS) entry which is preliminary data.</text>
</comment>
<comment type="similarity">
    <text evidence="4">Belongs to the KAR5 family.</text>
</comment>
<protein>
    <recommendedName>
        <fullName evidence="17">Nuclear fusion protein KAR5</fullName>
    </recommendedName>
</protein>
<dbReference type="GO" id="GO:0005789">
    <property type="term" value="C:endoplasmic reticulum membrane"/>
    <property type="evidence" value="ECO:0007669"/>
    <property type="project" value="UniProtKB-SubCell"/>
</dbReference>
<evidence type="ECO:0000256" key="5">
    <source>
        <dbReference type="ARBA" id="ARBA00022459"/>
    </source>
</evidence>
<keyword evidence="6" id="KW-0812">Transmembrane</keyword>
<keyword evidence="8" id="KW-0256">Endoplasmic reticulum</keyword>
<keyword evidence="5" id="KW-0415">Karyogamy</keyword>
<reference evidence="15 16" key="1">
    <citation type="journal article" date="2018" name="IMA Fungus">
        <title>IMA Genome-F 9: Draft genome sequence of Annulohypoxylon stygium, Aspergillus mulundensis, Berkeleyomyces basicola (syn. Thielaviopsis basicola), Ceratocystis smalleyi, two Cercospora beticola strains, Coleophoma cylindrospora, Fusarium fracticaudum, Phialophora cf. hyalina, and Morchella septimelata.</title>
        <authorList>
            <person name="Wingfield B.D."/>
            <person name="Bills G.F."/>
            <person name="Dong Y."/>
            <person name="Huang W."/>
            <person name="Nel W.J."/>
            <person name="Swalarsk-Parry B.S."/>
            <person name="Vaghefi N."/>
            <person name="Wilken P.M."/>
            <person name="An Z."/>
            <person name="de Beer Z.W."/>
            <person name="De Vos L."/>
            <person name="Chen L."/>
            <person name="Duong T.A."/>
            <person name="Gao Y."/>
            <person name="Hammerbacher A."/>
            <person name="Kikkert J.R."/>
            <person name="Li Y."/>
            <person name="Li H."/>
            <person name="Li K."/>
            <person name="Li Q."/>
            <person name="Liu X."/>
            <person name="Ma X."/>
            <person name="Naidoo K."/>
            <person name="Pethybridge S.J."/>
            <person name="Sun J."/>
            <person name="Steenkamp E.T."/>
            <person name="van der Nest M.A."/>
            <person name="van Wyk S."/>
            <person name="Wingfield M.J."/>
            <person name="Xiong C."/>
            <person name="Yue Q."/>
            <person name="Zhang X."/>
        </authorList>
    </citation>
    <scope>NUCLEOTIDE SEQUENCE [LARGE SCALE GENOMIC DNA]</scope>
    <source>
        <strain evidence="15 16">BP 5553</strain>
    </source>
</reference>
<keyword evidence="11" id="KW-0325">Glycoprotein</keyword>
<dbReference type="EMBL" id="NPIC01000003">
    <property type="protein sequence ID" value="RDL37174.1"/>
    <property type="molecule type" value="Genomic_DNA"/>
</dbReference>